<evidence type="ECO:0000313" key="2">
    <source>
        <dbReference type="Proteomes" id="UP000598820"/>
    </source>
</evidence>
<name>A0A927AW63_9BACT</name>
<gene>
    <name evidence="1" type="ORF">IC229_33165</name>
</gene>
<dbReference type="EMBL" id="JACWZY010000059">
    <property type="protein sequence ID" value="MBD2705509.1"/>
    <property type="molecule type" value="Genomic_DNA"/>
</dbReference>
<evidence type="ECO:0000313" key="1">
    <source>
        <dbReference type="EMBL" id="MBD2705509.1"/>
    </source>
</evidence>
<accession>A0A927AW63</accession>
<dbReference type="Proteomes" id="UP000598820">
    <property type="component" value="Unassembled WGS sequence"/>
</dbReference>
<keyword evidence="2" id="KW-1185">Reference proteome</keyword>
<sequence length="260" mass="29378">MRVNRPNLLSWYNTAPDTTSLPTFRSDCRKAALITYIGEVTQFYMNLKTPGPVVADDPTVTLVEYRTGGVATEVSADLGFDQIELGVSNPFGSMLCPDVVPGLYYWKIEWGSRTWTSAPIEVIEQQEAKQVSIRAELHHRKAVHGVRYPWLDSDYMCRFRFRAIRVGAPQYPVETSSYREVSTGIVRNYNIAADKLVKFQTTPADPDLLEGIQWMLLHDTILLNGISYTTREFLTSQAKNSNLENGTFALIDNSYATSLY</sequence>
<protein>
    <submittedName>
        <fullName evidence="1">Uncharacterized protein</fullName>
    </submittedName>
</protein>
<dbReference type="AlphaFoldDB" id="A0A927AW63"/>
<dbReference type="RefSeq" id="WP_190892999.1">
    <property type="nucleotide sequence ID" value="NZ_JACWZY010000059.1"/>
</dbReference>
<reference evidence="1" key="1">
    <citation type="submission" date="2020-09" db="EMBL/GenBank/DDBJ databases">
        <authorList>
            <person name="Kim M.K."/>
        </authorList>
    </citation>
    <scope>NUCLEOTIDE SEQUENCE</scope>
    <source>
        <strain evidence="1">BT702</strain>
    </source>
</reference>
<proteinExistence type="predicted"/>
<comment type="caution">
    <text evidence="1">The sequence shown here is derived from an EMBL/GenBank/DDBJ whole genome shotgun (WGS) entry which is preliminary data.</text>
</comment>
<organism evidence="1 2">
    <name type="scientific">Spirosoma profusum</name>
    <dbReference type="NCBI Taxonomy" id="2771354"/>
    <lineage>
        <taxon>Bacteria</taxon>
        <taxon>Pseudomonadati</taxon>
        <taxon>Bacteroidota</taxon>
        <taxon>Cytophagia</taxon>
        <taxon>Cytophagales</taxon>
        <taxon>Cytophagaceae</taxon>
        <taxon>Spirosoma</taxon>
    </lineage>
</organism>